<dbReference type="InterPro" id="IPR003008">
    <property type="entry name" value="Tubulin_FtsZ_GTPase"/>
</dbReference>
<evidence type="ECO:0000256" key="2">
    <source>
        <dbReference type="ARBA" id="ARBA00004245"/>
    </source>
</evidence>
<dbReference type="InterPro" id="IPR051579">
    <property type="entry name" value="DDR_Transcriptional_Reg"/>
</dbReference>
<keyword evidence="15" id="KW-0007">Acetylation</keyword>
<dbReference type="GO" id="GO:0006281">
    <property type="term" value="P:DNA repair"/>
    <property type="evidence" value="ECO:0007669"/>
    <property type="project" value="UniProtKB-KW"/>
</dbReference>
<feature type="compositionally biased region" description="Polar residues" evidence="21">
    <location>
        <begin position="811"/>
        <end position="833"/>
    </location>
</feature>
<keyword evidence="6" id="KW-0158">Chromosome</keyword>
<sequence>MREIVHIQAGQCGNQIGAKFWEVISDEHGIDPTGTYHGDSDLQLDRISVYYNEATGGKYVPRAILVDLEPGTMDSVRSGPFGQIFRPDNFVFGQSGAGSFPLHCCNCVVCMDATQQIEDSFFGEEDDSGDEHDLAELKSQREPLAVLKVFKNNHIPETEVPLYQGENILGRDPTSCSVPLQARSISGRHAIISISVFGPNDRRGHSEETEALLWDLGSLNGTRKGRLKLNPHVRYALTEGDSVVFADLPCQYVSLKNTEKNTHTSTTEKTKRPTSSSSSAEGETEKRVENGRKKSALPPVPVWSDEEKRLQTAPKQPETTLVPESDSDSDGEKHGRKERRRIVASESASSDLSSPTSSTFLTPANKIIPESEDESSITPSPALKGRFQKTGNDTEVSSDSSKPDPLHFNIDSDTDDEDDDVGMTKATPAIEAAVTAEMAAVNPADLNMDSDTDVEEEGVEKVKSDPDAPAKQDLVNPAALTMDSDTDVEENEPVKADTASLSGPVDALEVKKDTASSAQIHLESDTDVEDEDVPHIQDSRPPSSRVAELNMNSDTDVEEDEELTKAIEPVCDTDRKHLVKQAGDFPDAKTLRHESDSDTDVEDDFTKIRTPTVVKETGKEGQTAGEYRPDTQHDSPVRVQPPVEALRDDFRLDSDTDVEEDEDETQEKEQKCAEGAVQIVQSSTPIGAGLSEEEKETQVFLNPSQLFKRPGLPSLLHPSVSPGGVSLTDDDFTVAETQSFVCDAARADATLDETPQLLDDPEPQRSAGASSFQLDLSDSSHQPAEAEEHNQEPGEEDWQLQATQLYAMKNSEGSTKAGQTQLDLDATQAYTDSISHEEVKDEGKDEEEDETQPRAAPCYSNIHIAETQLIEPGAQNEDPNDRDSNEKVSAGEPERKEEEEVQADSHLSTADTLLIIRSPRQEEQTQPYAFLAEIIQKERESKDEERDEGQGAQNETNDSVGQENDGREIKGTGRMVMETKNGVTGDSAEDVKKEGDENQIGGNDNEVDEVQMQPAEADTIIETLPICEEEEEKGNEDEPSSSRGTQSAQSTQCIESDHHTNAAVAIAETLPMCEEEEEKGDEEEHEVKPSSSRGTQSAQSTQRLESDHHTHAALAIAETLPMCEEEEENAHEEEHEDEPSSSRGTQSAQSTQRLESDHHTNAALAIAETLPMCEEEEGREEEENENRTQKEEAPKQSVESDKVTCAAVAETLPLCAEDNEGQEEEEEQLNEVMSIKRSSRRRQNPKTKPTKLVMGHVAIPETSLMCDEEEGQEEKPQSEVKPVRKSHRGRRTTNVEATQPLEADSTAEATKMEEEEQDTRRSLRGKRGRETSVKGKGRGRAPVEKDRRGKRGKIEQDEDRDEELDGGNRERGQKNLRQKSKDDEKARLEEKEKNEEARDQLEREESIRLEKERKEREEREKQEQEEKDRLEREKKEREEKEQAEREMKEKEEKERVEREKQLEKERREKDRLEQERIERENKEKEEKEKLEKETRKRRELEEKLERERKEQEEKYRLEREKREREEKEKMEQKEKESKDNNEGVEKEKRQAPGRRKAERKGKKSKKEEETELEEGTEERLDSEQQKKECEESSSKKQENEQAESDSKPRRGRRTARKSLAPPADMEDEGGPAKRTRSRSNSSNSVCSEQSTQDSMNEGIRRGRRRTITAPSSQKEDTKQAVHSRSNSRSSDRSSDSVATQSRGRGAKRRKSVKAEEQEEKVEERKPSAAVGRGRGRGGKRPGANDIKAEAACEAEEEEEESVPAEDSFTSQSSSRGRKRGADVSKTETPQPTPKTPRRSLTGPTHKVLFTGVVVEDGEKVVMHLGGGLAKGVADMTHLVTDKVRRTVKFLCAVARGVPIVTPDWLSKCGKAGSFLSPNGFLVKDVEQEKRFNFSLQDALRVANSQPLLQGYEIHVTPSVKPEPAQMKEIITCCGARFLPKIPSAVKAQTVVVVSCEEDRALCERARSLSFPVVSAEFLLTGILQQKVDLQAHSLPLSPAAAAAPKPNARTRGK</sequence>
<dbReference type="CDD" id="cd18441">
    <property type="entry name" value="BRCT_MDC1_rpt2"/>
    <property type="match status" value="1"/>
</dbReference>
<feature type="compositionally biased region" description="Polar residues" evidence="21">
    <location>
        <begin position="1141"/>
        <end position="1153"/>
    </location>
</feature>
<evidence type="ECO:0000256" key="20">
    <source>
        <dbReference type="ARBA" id="ARBA00023306"/>
    </source>
</evidence>
<dbReference type="EMBL" id="JAHKSW010000001">
    <property type="protein sequence ID" value="KAG7335781.1"/>
    <property type="molecule type" value="Genomic_DNA"/>
</dbReference>
<feature type="region of interest" description="Disordered" evidence="21">
    <location>
        <begin position="752"/>
        <end position="1803"/>
    </location>
</feature>
<dbReference type="CDD" id="cd22665">
    <property type="entry name" value="FHA_MDC1"/>
    <property type="match status" value="1"/>
</dbReference>
<dbReference type="Pfam" id="PF00091">
    <property type="entry name" value="Tubulin"/>
    <property type="match status" value="1"/>
</dbReference>
<evidence type="ECO:0000256" key="4">
    <source>
        <dbReference type="ARBA" id="ARBA00009636"/>
    </source>
</evidence>
<evidence type="ECO:0000256" key="7">
    <source>
        <dbReference type="ARBA" id="ARBA00022490"/>
    </source>
</evidence>
<feature type="domain" description="FHA" evidence="22">
    <location>
        <begin position="167"/>
        <end position="229"/>
    </location>
</feature>
<evidence type="ECO:0000256" key="18">
    <source>
        <dbReference type="ARBA" id="ARBA00023212"/>
    </source>
</evidence>
<comment type="subcellular location">
    <subcellularLocation>
        <location evidence="3">Chromosome</location>
    </subcellularLocation>
    <subcellularLocation>
        <location evidence="2">Cytoplasm</location>
        <location evidence="2">Cytoskeleton</location>
    </subcellularLocation>
    <subcellularLocation>
        <location evidence="1">Nucleus</location>
    </subcellularLocation>
</comment>
<feature type="compositionally biased region" description="Polar residues" evidence="21">
    <location>
        <begin position="951"/>
        <end position="962"/>
    </location>
</feature>
<feature type="compositionally biased region" description="Acidic residues" evidence="21">
    <location>
        <begin position="1173"/>
        <end position="1184"/>
    </location>
</feature>
<dbReference type="Pfam" id="PF00498">
    <property type="entry name" value="FHA"/>
    <property type="match status" value="1"/>
</dbReference>
<evidence type="ECO:0000256" key="3">
    <source>
        <dbReference type="ARBA" id="ARBA00004286"/>
    </source>
</evidence>
<evidence type="ECO:0000256" key="15">
    <source>
        <dbReference type="ARBA" id="ARBA00022990"/>
    </source>
</evidence>
<evidence type="ECO:0000256" key="17">
    <source>
        <dbReference type="ARBA" id="ARBA00023204"/>
    </source>
</evidence>
<feature type="compositionally biased region" description="Acidic residues" evidence="21">
    <location>
        <begin position="1752"/>
        <end position="1763"/>
    </location>
</feature>
<feature type="compositionally biased region" description="Basic and acidic residues" evidence="21">
    <location>
        <begin position="259"/>
        <end position="271"/>
    </location>
</feature>
<feature type="compositionally biased region" description="Basic and acidic residues" evidence="21">
    <location>
        <begin position="1577"/>
        <end position="1608"/>
    </location>
</feature>
<dbReference type="PROSITE" id="PS50006">
    <property type="entry name" value="FHA_DOMAIN"/>
    <property type="match status" value="1"/>
</dbReference>
<evidence type="ECO:0000256" key="1">
    <source>
        <dbReference type="ARBA" id="ARBA00004123"/>
    </source>
</evidence>
<evidence type="ECO:0000256" key="6">
    <source>
        <dbReference type="ARBA" id="ARBA00022454"/>
    </source>
</evidence>
<dbReference type="InterPro" id="IPR002453">
    <property type="entry name" value="Beta_tubulin"/>
</dbReference>
<feature type="compositionally biased region" description="Acidic residues" evidence="21">
    <location>
        <begin position="1073"/>
        <end position="1084"/>
    </location>
</feature>
<feature type="domain" description="BRCT" evidence="23">
    <location>
        <begin position="1903"/>
        <end position="1987"/>
    </location>
</feature>
<protein>
    <recommendedName>
        <fullName evidence="5">Mediator of DNA damage checkpoint protein 1</fullName>
    </recommendedName>
</protein>
<feature type="compositionally biased region" description="Basic and acidic residues" evidence="21">
    <location>
        <begin position="1341"/>
        <end position="1355"/>
    </location>
</feature>
<keyword evidence="20" id="KW-0131">Cell cycle</keyword>
<feature type="compositionally biased region" description="Acidic residues" evidence="21">
    <location>
        <begin position="655"/>
        <end position="666"/>
    </location>
</feature>
<dbReference type="InterPro" id="IPR001357">
    <property type="entry name" value="BRCT_dom"/>
</dbReference>
<feature type="compositionally biased region" description="Polar residues" evidence="21">
    <location>
        <begin position="1645"/>
        <end position="1655"/>
    </location>
</feature>
<dbReference type="InterPro" id="IPR036420">
    <property type="entry name" value="BRCT_dom_sf"/>
</dbReference>
<feature type="compositionally biased region" description="Basic and acidic residues" evidence="21">
    <location>
        <begin position="834"/>
        <end position="843"/>
    </location>
</feature>
<evidence type="ECO:0000256" key="13">
    <source>
        <dbReference type="ARBA" id="ARBA00022763"/>
    </source>
</evidence>
<evidence type="ECO:0000256" key="19">
    <source>
        <dbReference type="ARBA" id="ARBA00023242"/>
    </source>
</evidence>
<dbReference type="Gene3D" id="3.40.50.1440">
    <property type="entry name" value="Tubulin/FtsZ, GTPase domain"/>
    <property type="match status" value="1"/>
</dbReference>
<dbReference type="GO" id="GO:0005525">
    <property type="term" value="F:GTP binding"/>
    <property type="evidence" value="ECO:0007669"/>
    <property type="project" value="UniProtKB-KW"/>
</dbReference>
<evidence type="ECO:0000256" key="11">
    <source>
        <dbReference type="ARBA" id="ARBA00022737"/>
    </source>
</evidence>
<keyword evidence="8" id="KW-1017">Isopeptide bond</keyword>
<keyword evidence="17" id="KW-0234">DNA repair</keyword>
<evidence type="ECO:0000256" key="21">
    <source>
        <dbReference type="SAM" id="MobiDB-lite"/>
    </source>
</evidence>
<evidence type="ECO:0000256" key="10">
    <source>
        <dbReference type="ARBA" id="ARBA00022701"/>
    </source>
</evidence>
<evidence type="ECO:0000313" key="25">
    <source>
        <dbReference type="Proteomes" id="UP000824219"/>
    </source>
</evidence>
<dbReference type="PRINTS" id="PR01161">
    <property type="entry name" value="TUBULIN"/>
</dbReference>
<evidence type="ECO:0000259" key="23">
    <source>
        <dbReference type="PROSITE" id="PS50172"/>
    </source>
</evidence>
<feature type="compositionally biased region" description="Basic and acidic residues" evidence="21">
    <location>
        <begin position="935"/>
        <end position="944"/>
    </location>
</feature>
<organism evidence="24 25">
    <name type="scientific">Hemibagrus wyckioides</name>
    <dbReference type="NCBI Taxonomy" id="337641"/>
    <lineage>
        <taxon>Eukaryota</taxon>
        <taxon>Metazoa</taxon>
        <taxon>Chordata</taxon>
        <taxon>Craniata</taxon>
        <taxon>Vertebrata</taxon>
        <taxon>Euteleostomi</taxon>
        <taxon>Actinopterygii</taxon>
        <taxon>Neopterygii</taxon>
        <taxon>Teleostei</taxon>
        <taxon>Ostariophysi</taxon>
        <taxon>Siluriformes</taxon>
        <taxon>Bagridae</taxon>
        <taxon>Hemibagrus</taxon>
    </lineage>
</organism>
<feature type="compositionally biased region" description="Acidic residues" evidence="21">
    <location>
        <begin position="1217"/>
        <end position="1229"/>
    </location>
</feature>
<evidence type="ECO:0000313" key="24">
    <source>
        <dbReference type="EMBL" id="KAG7335781.1"/>
    </source>
</evidence>
<dbReference type="CDD" id="cd17744">
    <property type="entry name" value="BRCT_MDC1_rpt1"/>
    <property type="match status" value="1"/>
</dbReference>
<feature type="compositionally biased region" description="Basic and acidic residues" evidence="21">
    <location>
        <begin position="627"/>
        <end position="636"/>
    </location>
</feature>
<dbReference type="InterPro" id="IPR013838">
    <property type="entry name" value="Beta-tubulin_BS"/>
</dbReference>
<feature type="compositionally biased region" description="Polar residues" evidence="21">
    <location>
        <begin position="1089"/>
        <end position="1103"/>
    </location>
</feature>
<dbReference type="PROSITE" id="PS50172">
    <property type="entry name" value="BRCT"/>
    <property type="match status" value="2"/>
</dbReference>
<evidence type="ECO:0000256" key="16">
    <source>
        <dbReference type="ARBA" id="ARBA00023134"/>
    </source>
</evidence>
<dbReference type="Pfam" id="PF16589">
    <property type="entry name" value="BRCT_2"/>
    <property type="match status" value="1"/>
</dbReference>
<dbReference type="Proteomes" id="UP000824219">
    <property type="component" value="Linkage Group LG01"/>
</dbReference>
<dbReference type="Gene3D" id="2.60.200.20">
    <property type="match status" value="1"/>
</dbReference>
<dbReference type="GO" id="GO:0005634">
    <property type="term" value="C:nucleus"/>
    <property type="evidence" value="ECO:0007669"/>
    <property type="project" value="UniProtKB-SubCell"/>
</dbReference>
<keyword evidence="18" id="KW-0206">Cytoskeleton</keyword>
<accession>A0A9D3SSH6</accession>
<feature type="compositionally biased region" description="Basic and acidic residues" evidence="21">
    <location>
        <begin position="1366"/>
        <end position="1550"/>
    </location>
</feature>
<feature type="compositionally biased region" description="Low complexity" evidence="21">
    <location>
        <begin position="345"/>
        <end position="358"/>
    </location>
</feature>
<dbReference type="GO" id="GO:0007017">
    <property type="term" value="P:microtubule-based process"/>
    <property type="evidence" value="ECO:0007669"/>
    <property type="project" value="InterPro"/>
</dbReference>
<keyword evidence="25" id="KW-1185">Reference proteome</keyword>
<gene>
    <name evidence="24" type="ORF">KOW79_000474</name>
</gene>
<keyword evidence="12" id="KW-0547">Nucleotide-binding</keyword>
<evidence type="ECO:0000256" key="5">
    <source>
        <dbReference type="ARBA" id="ARBA00015014"/>
    </source>
</evidence>
<dbReference type="SUPFAM" id="SSF49879">
    <property type="entry name" value="SMAD/FHA domain"/>
    <property type="match status" value="1"/>
</dbReference>
<feature type="compositionally biased region" description="Polar residues" evidence="21">
    <location>
        <begin position="767"/>
        <end position="782"/>
    </location>
</feature>
<dbReference type="SUPFAM" id="SSF52490">
    <property type="entry name" value="Tubulin nucleotide-binding domain-like"/>
    <property type="match status" value="1"/>
</dbReference>
<dbReference type="PRINTS" id="PR01163">
    <property type="entry name" value="BETATUBULIN"/>
</dbReference>
<comment type="caution">
    <text evidence="24">The sequence shown here is derived from an EMBL/GenBank/DDBJ whole genome shotgun (WGS) entry which is preliminary data.</text>
</comment>
<feature type="region of interest" description="Disordered" evidence="21">
    <location>
        <begin position="259"/>
        <end position="422"/>
    </location>
</feature>
<feature type="compositionally biased region" description="Basic and acidic residues" evidence="21">
    <location>
        <begin position="1273"/>
        <end position="1282"/>
    </location>
</feature>
<feature type="compositionally biased region" description="Polar residues" evidence="21">
    <location>
        <begin position="1041"/>
        <end position="1054"/>
    </location>
</feature>
<name>A0A9D3SSH6_9TELE</name>
<feature type="compositionally biased region" description="Acidic residues" evidence="21">
    <location>
        <begin position="1027"/>
        <end position="1039"/>
    </location>
</feature>
<keyword evidence="7" id="KW-0963">Cytoplasm</keyword>
<evidence type="ECO:0000256" key="14">
    <source>
        <dbReference type="ARBA" id="ARBA00022843"/>
    </source>
</evidence>
<dbReference type="GO" id="GO:0005694">
    <property type="term" value="C:chromosome"/>
    <property type="evidence" value="ECO:0007669"/>
    <property type="project" value="UniProtKB-SubCell"/>
</dbReference>
<dbReference type="GO" id="GO:0005874">
    <property type="term" value="C:microtubule"/>
    <property type="evidence" value="ECO:0007669"/>
    <property type="project" value="UniProtKB-KW"/>
</dbReference>
<feature type="region of interest" description="Disordered" evidence="21">
    <location>
        <begin position="442"/>
        <end position="563"/>
    </location>
</feature>
<feature type="compositionally biased region" description="Basic and acidic residues" evidence="21">
    <location>
        <begin position="645"/>
        <end position="654"/>
    </location>
</feature>
<dbReference type="Pfam" id="PF16770">
    <property type="entry name" value="RTT107_BRCT_5"/>
    <property type="match status" value="1"/>
</dbReference>
<dbReference type="InterPro" id="IPR008984">
    <property type="entry name" value="SMAD_FHA_dom_sf"/>
</dbReference>
<dbReference type="InterPro" id="IPR000217">
    <property type="entry name" value="Tubulin"/>
</dbReference>
<dbReference type="SUPFAM" id="SSF52113">
    <property type="entry name" value="BRCT domain"/>
    <property type="match status" value="2"/>
</dbReference>
<feature type="compositionally biased region" description="Basic and acidic residues" evidence="21">
    <location>
        <begin position="459"/>
        <end position="470"/>
    </location>
</feature>
<keyword evidence="14" id="KW-0832">Ubl conjugation</keyword>
<evidence type="ECO:0000256" key="8">
    <source>
        <dbReference type="ARBA" id="ARBA00022499"/>
    </source>
</evidence>
<keyword evidence="10" id="KW-0493">Microtubule</keyword>
<feature type="region of interest" description="Disordered" evidence="21">
    <location>
        <begin position="582"/>
        <end position="674"/>
    </location>
</feature>
<dbReference type="FunFam" id="3.40.50.1440:FF:000018">
    <property type="entry name" value="Tubulin beta chain, putative"/>
    <property type="match status" value="1"/>
</dbReference>
<keyword evidence="9" id="KW-0597">Phosphoprotein</keyword>
<keyword evidence="16" id="KW-0342">GTP-binding</keyword>
<comment type="similarity">
    <text evidence="4">Belongs to the tubulin family.</text>
</comment>
<keyword evidence="19" id="KW-0539">Nucleus</keyword>
<dbReference type="PANTHER" id="PTHR23196:SF34">
    <property type="entry name" value="MEDIATOR OF DNA DAMAGE CHECKPOINT PROTEIN 1"/>
    <property type="match status" value="1"/>
</dbReference>
<feature type="compositionally biased region" description="Acidic residues" evidence="21">
    <location>
        <begin position="448"/>
        <end position="458"/>
    </location>
</feature>
<evidence type="ECO:0000259" key="22">
    <source>
        <dbReference type="PROSITE" id="PS50006"/>
    </source>
</evidence>
<dbReference type="PROSITE" id="PS00228">
    <property type="entry name" value="TUBULIN_B_AUTOREG"/>
    <property type="match status" value="1"/>
</dbReference>
<dbReference type="OrthoDB" id="342264at2759"/>
<dbReference type="Gene3D" id="3.40.50.10190">
    <property type="entry name" value="BRCT domain"/>
    <property type="match status" value="2"/>
</dbReference>
<dbReference type="InterPro" id="IPR000253">
    <property type="entry name" value="FHA_dom"/>
</dbReference>
<keyword evidence="11" id="KW-0677">Repeat</keyword>
<feature type="compositionally biased region" description="Basic and acidic residues" evidence="21">
    <location>
        <begin position="283"/>
        <end position="292"/>
    </location>
</feature>
<feature type="compositionally biased region" description="Polar residues" evidence="21">
    <location>
        <begin position="389"/>
        <end position="400"/>
    </location>
</feature>
<dbReference type="GO" id="GO:0005200">
    <property type="term" value="F:structural constituent of cytoskeleton"/>
    <property type="evidence" value="ECO:0007669"/>
    <property type="project" value="InterPro"/>
</dbReference>
<feature type="compositionally biased region" description="Basic and acidic residues" evidence="21">
    <location>
        <begin position="586"/>
        <end position="596"/>
    </location>
</feature>
<feature type="compositionally biased region" description="Basic residues" evidence="21">
    <location>
        <begin position="1237"/>
        <end position="1249"/>
    </location>
</feature>
<keyword evidence="13" id="KW-0227">DNA damage</keyword>
<dbReference type="GO" id="GO:0003924">
    <property type="term" value="F:GTPase activity"/>
    <property type="evidence" value="ECO:0007669"/>
    <property type="project" value="InterPro"/>
</dbReference>
<evidence type="ECO:0000256" key="12">
    <source>
        <dbReference type="ARBA" id="ARBA00022741"/>
    </source>
</evidence>
<dbReference type="SMART" id="SM00292">
    <property type="entry name" value="BRCT"/>
    <property type="match status" value="2"/>
</dbReference>
<feature type="compositionally biased region" description="Acidic residues" evidence="21">
    <location>
        <begin position="412"/>
        <end position="421"/>
    </location>
</feature>
<evidence type="ECO:0000256" key="9">
    <source>
        <dbReference type="ARBA" id="ARBA00022553"/>
    </source>
</evidence>
<feature type="compositionally biased region" description="Basic residues" evidence="21">
    <location>
        <begin position="1551"/>
        <end position="1564"/>
    </location>
</feature>
<feature type="compositionally biased region" description="Basic and acidic residues" evidence="21">
    <location>
        <begin position="1185"/>
        <end position="1202"/>
    </location>
</feature>
<feature type="compositionally biased region" description="Acidic residues" evidence="21">
    <location>
        <begin position="1123"/>
        <end position="1139"/>
    </location>
</feature>
<feature type="compositionally biased region" description="Acidic residues" evidence="21">
    <location>
        <begin position="1356"/>
        <end position="1365"/>
    </location>
</feature>
<proteinExistence type="inferred from homology"/>
<reference evidence="24 25" key="1">
    <citation type="submission" date="2021-06" db="EMBL/GenBank/DDBJ databases">
        <title>Chromosome-level genome assembly of the red-tail catfish (Hemibagrus wyckioides).</title>
        <authorList>
            <person name="Shao F."/>
        </authorList>
    </citation>
    <scope>NUCLEOTIDE SEQUENCE [LARGE SCALE GENOMIC DNA]</scope>
    <source>
        <strain evidence="24">EC202008001</strain>
        <tissue evidence="24">Blood</tissue>
    </source>
</reference>
<dbReference type="PANTHER" id="PTHR23196">
    <property type="entry name" value="PAX TRANSCRIPTION ACTIVATION DOMAIN INTERACTING PROTEIN"/>
    <property type="match status" value="1"/>
</dbReference>
<dbReference type="InterPro" id="IPR036525">
    <property type="entry name" value="Tubulin/FtsZ_GTPase_sf"/>
</dbReference>
<feature type="domain" description="BRCT" evidence="23">
    <location>
        <begin position="1804"/>
        <end position="1882"/>
    </location>
</feature>